<dbReference type="eggNOG" id="COG4993">
    <property type="taxonomic scope" value="Bacteria"/>
</dbReference>
<dbReference type="AlphaFoldDB" id="A0A031JX64"/>
<gene>
    <name evidence="2" type="ORF">BV97_02758</name>
</gene>
<keyword evidence="1" id="KW-1133">Transmembrane helix</keyword>
<sequence>MTGQSGTIPLRWCAALVLLAAVPLFWPVVPPLTDLPGHMSRYMVQMDGGRSADLAQWYSFRWGLLPNLGADLLAWVFEPIVGLRLAVKAIAILIVMLQVAGYLWLSRAAHGRVAVTALFAVPLALGNPFQFGFLNFTLGMALVTLALAWWISPSMADNPRRRWLVFCLVACVIWVCHLAAWATLCVLVGCCELAGRFERSGRLLPALCGGFLASTCLLVPQLASMAWPNPAGHLPNENWFRLGLKIYHFANVLADRWDAWDYLCAAGLLALIVAVWRSPRFALHKGLALGTIVLLVVFMVMPGTIYGSAYADMRLTPMIYALALICARPLDLGACRQRMLVVAGIAFVALRLVGNTVSMAAWDEQISKEQAVVEHVPRGSQLLTFIALPCVNFIRQQARVRDVHVASYAMMRRHAFANDQWAMPGGQLMSIDNPAAGPFIDAQTGALVGESCQGFNQLLTAIDRVPDGIPRLWVVWHVPELPLAGWRPVARSGDSVLYLRQMP</sequence>
<reference evidence="2 3" key="1">
    <citation type="submission" date="2014-03" db="EMBL/GenBank/DDBJ databases">
        <title>Whole genome sequence of Novosphingobium resinovorum KF1.</title>
        <authorList>
            <person name="Gan H.M."/>
            <person name="Gan H.Y."/>
            <person name="Chew T.H."/>
            <person name="Savka M.A."/>
        </authorList>
    </citation>
    <scope>NUCLEOTIDE SEQUENCE [LARGE SCALE GENOMIC DNA]</scope>
    <source>
        <strain evidence="2 3">KF1</strain>
    </source>
</reference>
<evidence type="ECO:0000313" key="3">
    <source>
        <dbReference type="Proteomes" id="UP000024329"/>
    </source>
</evidence>
<feature type="transmembrane region" description="Helical" evidence="1">
    <location>
        <begin position="133"/>
        <end position="151"/>
    </location>
</feature>
<keyword evidence="1" id="KW-0472">Membrane</keyword>
<dbReference type="PATRIC" id="fig|158500.4.peg.2821"/>
<feature type="transmembrane region" description="Helical" evidence="1">
    <location>
        <begin position="85"/>
        <end position="103"/>
    </location>
</feature>
<dbReference type="Proteomes" id="UP000024329">
    <property type="component" value="Unassembled WGS sequence"/>
</dbReference>
<keyword evidence="1" id="KW-0812">Transmembrane</keyword>
<dbReference type="STRING" id="158500.BES08_10560"/>
<feature type="transmembrane region" description="Helical" evidence="1">
    <location>
        <begin position="12"/>
        <end position="29"/>
    </location>
</feature>
<evidence type="ECO:0000313" key="2">
    <source>
        <dbReference type="EMBL" id="EZP81540.1"/>
    </source>
</evidence>
<comment type="caution">
    <text evidence="2">The sequence shown here is derived from an EMBL/GenBank/DDBJ whole genome shotgun (WGS) entry which is preliminary data.</text>
</comment>
<dbReference type="EMBL" id="JFYZ01000012">
    <property type="protein sequence ID" value="EZP81540.1"/>
    <property type="molecule type" value="Genomic_DNA"/>
</dbReference>
<feature type="transmembrane region" description="Helical" evidence="1">
    <location>
        <begin position="259"/>
        <end position="276"/>
    </location>
</feature>
<protein>
    <recommendedName>
        <fullName evidence="4">Glycosyltransferase RgtA/B/C/D-like domain-containing protein</fullName>
    </recommendedName>
</protein>
<organism evidence="2 3">
    <name type="scientific">Novosphingobium resinovorum</name>
    <dbReference type="NCBI Taxonomy" id="158500"/>
    <lineage>
        <taxon>Bacteria</taxon>
        <taxon>Pseudomonadati</taxon>
        <taxon>Pseudomonadota</taxon>
        <taxon>Alphaproteobacteria</taxon>
        <taxon>Sphingomonadales</taxon>
        <taxon>Sphingomonadaceae</taxon>
        <taxon>Novosphingobium</taxon>
    </lineage>
</organism>
<dbReference type="RefSeq" id="WP_051586875.1">
    <property type="nucleotide sequence ID" value="NZ_CP128492.1"/>
</dbReference>
<feature type="transmembrane region" description="Helical" evidence="1">
    <location>
        <begin position="163"/>
        <end position="191"/>
    </location>
</feature>
<name>A0A031JX64_9SPHN</name>
<feature type="transmembrane region" description="Helical" evidence="1">
    <location>
        <begin position="203"/>
        <end position="223"/>
    </location>
</feature>
<evidence type="ECO:0000256" key="1">
    <source>
        <dbReference type="SAM" id="Phobius"/>
    </source>
</evidence>
<evidence type="ECO:0008006" key="4">
    <source>
        <dbReference type="Google" id="ProtNLM"/>
    </source>
</evidence>
<proteinExistence type="predicted"/>
<feature type="transmembrane region" description="Helical" evidence="1">
    <location>
        <begin position="288"/>
        <end position="309"/>
    </location>
</feature>
<accession>A0A031JX64</accession>